<reference evidence="1 2" key="1">
    <citation type="submission" date="2014-09" db="EMBL/GenBank/DDBJ databases">
        <authorList>
            <person name="Regsiter A."/>
        </authorList>
    </citation>
    <scope>NUCLEOTIDE SEQUENCE [LARGE SCALE GENOMIC DNA]</scope>
</reference>
<keyword evidence="2" id="KW-1185">Reference proteome</keyword>
<dbReference type="EMBL" id="CCXZ01000039">
    <property type="protein sequence ID" value="CEG14890.1"/>
    <property type="molecule type" value="Genomic_DNA"/>
</dbReference>
<comment type="caution">
    <text evidence="1">The sequence shown here is derived from an EMBL/GenBank/DDBJ whole genome shotgun (WGS) entry which is preliminary data.</text>
</comment>
<dbReference type="Proteomes" id="UP000052230">
    <property type="component" value="Unassembled WGS sequence"/>
</dbReference>
<evidence type="ECO:0000313" key="1">
    <source>
        <dbReference type="EMBL" id="CEG14890.1"/>
    </source>
</evidence>
<organism evidence="1 2">
    <name type="scientific">Xanthomonas citri pv. citri</name>
    <dbReference type="NCBI Taxonomy" id="611301"/>
    <lineage>
        <taxon>Bacteria</taxon>
        <taxon>Pseudomonadati</taxon>
        <taxon>Pseudomonadota</taxon>
        <taxon>Gammaproteobacteria</taxon>
        <taxon>Lysobacterales</taxon>
        <taxon>Lysobacteraceae</taxon>
        <taxon>Xanthomonas</taxon>
    </lineage>
</organism>
<gene>
    <name evidence="1" type="ORF">XAC3562_1330014</name>
</gene>
<protein>
    <submittedName>
        <fullName evidence="1">Uncharacterized protein</fullName>
    </submittedName>
</protein>
<sequence>MFCRRAKVRYCAYNGASYQILPSPPTCYVKKGKENIGYFEGTTISASSLHINHFAVDSSITGEGKGERMLRGFAALIKVQCPSVSQIIFDLGRSTANSNIQKLAQARVSLFQKIGAINIQTHQPNGWCLVASATWSKSQW</sequence>
<dbReference type="AlphaFoldDB" id="A0A0U5F9C4"/>
<evidence type="ECO:0000313" key="2">
    <source>
        <dbReference type="Proteomes" id="UP000052230"/>
    </source>
</evidence>
<name>A0A0U5F9C4_XANCI</name>
<accession>A0A0U5F9C4</accession>
<proteinExistence type="predicted"/>